<accession>A0A9W7BFF1</accession>
<dbReference type="EMBL" id="BLQM01000436">
    <property type="protein sequence ID" value="GMH89774.1"/>
    <property type="molecule type" value="Genomic_DNA"/>
</dbReference>
<feature type="chain" id="PRO_5040829393" description="tRNA(Ile)-lysidine synthetase" evidence="7">
    <location>
        <begin position="16"/>
        <end position="340"/>
    </location>
</feature>
<dbReference type="Pfam" id="PF01171">
    <property type="entry name" value="ATP_bind_3"/>
    <property type="match status" value="1"/>
</dbReference>
<dbReference type="Proteomes" id="UP001162640">
    <property type="component" value="Unassembled WGS sequence"/>
</dbReference>
<gene>
    <name evidence="9" type="ORF">TL16_g11560</name>
</gene>
<evidence type="ECO:0000256" key="5">
    <source>
        <dbReference type="ARBA" id="ARBA00022840"/>
    </source>
</evidence>
<keyword evidence="4" id="KW-0547">Nucleotide-binding</keyword>
<dbReference type="SUPFAM" id="SSF52402">
    <property type="entry name" value="Adenine nucleotide alpha hydrolases-like"/>
    <property type="match status" value="1"/>
</dbReference>
<evidence type="ECO:0000256" key="6">
    <source>
        <dbReference type="ARBA" id="ARBA00048539"/>
    </source>
</evidence>
<keyword evidence="2" id="KW-0436">Ligase</keyword>
<dbReference type="GO" id="GO:0032267">
    <property type="term" value="F:tRNA(Ile)-lysidine synthase activity"/>
    <property type="evidence" value="ECO:0007669"/>
    <property type="project" value="UniProtKB-EC"/>
</dbReference>
<dbReference type="PANTHER" id="PTHR43033">
    <property type="entry name" value="TRNA(ILE)-LYSIDINE SYNTHASE-RELATED"/>
    <property type="match status" value="1"/>
</dbReference>
<dbReference type="CDD" id="cd01992">
    <property type="entry name" value="TilS_N"/>
    <property type="match status" value="1"/>
</dbReference>
<evidence type="ECO:0000256" key="2">
    <source>
        <dbReference type="ARBA" id="ARBA00022598"/>
    </source>
</evidence>
<dbReference type="GO" id="GO:0008033">
    <property type="term" value="P:tRNA processing"/>
    <property type="evidence" value="ECO:0007669"/>
    <property type="project" value="UniProtKB-KW"/>
</dbReference>
<dbReference type="PANTHER" id="PTHR43033:SF1">
    <property type="entry name" value="TRNA(ILE)-LYSIDINE SYNTHASE-RELATED"/>
    <property type="match status" value="1"/>
</dbReference>
<evidence type="ECO:0000256" key="4">
    <source>
        <dbReference type="ARBA" id="ARBA00022741"/>
    </source>
</evidence>
<evidence type="ECO:0000313" key="9">
    <source>
        <dbReference type="EMBL" id="GMH89774.1"/>
    </source>
</evidence>
<name>A0A9W7BFF1_9STRA</name>
<protein>
    <recommendedName>
        <fullName evidence="1">tRNA(Ile)-lysidine synthetase</fullName>
        <ecNumber evidence="1">6.3.4.19</ecNumber>
    </recommendedName>
</protein>
<dbReference type="InterPro" id="IPR014729">
    <property type="entry name" value="Rossmann-like_a/b/a_fold"/>
</dbReference>
<comment type="caution">
    <text evidence="9">The sequence shown here is derived from an EMBL/GenBank/DDBJ whole genome shotgun (WGS) entry which is preliminary data.</text>
</comment>
<feature type="signal peptide" evidence="7">
    <location>
        <begin position="1"/>
        <end position="15"/>
    </location>
</feature>
<evidence type="ECO:0000256" key="7">
    <source>
        <dbReference type="SAM" id="SignalP"/>
    </source>
</evidence>
<evidence type="ECO:0000256" key="1">
    <source>
        <dbReference type="ARBA" id="ARBA00013267"/>
    </source>
</evidence>
<sequence length="340" mass="39165">MRILLMMLLTSPILSFLPSTILRTGLRTKTSLSSTLPNLLTSTLTPHLSPTSRIALSCSGGIDSMSLLKSYITSDIKHPIDVVHFNHRTRSSMEHERDVECISNLISNDPRCTLKVITNPSSSPFTQTLSSSWRKKHLSKYSIILTAHHFSDSIESQILKLTRGTSILNLKGIEREKYLGGGCLYLRPFVHLNKEELREFLGDVEYNQDESNYDEEKGKRNYVRNKLLPIWKEMDGKVEERFRGLEEEVEEIGEFLESEIIKRSELFEGEEFNVVGREYDYIDKLSFRRFTERYYISSKPIFDKIWEKIKSSIGKGPKWSLDLGGGWIVKFEKGVITVKK</sequence>
<reference evidence="10" key="1">
    <citation type="journal article" date="2023" name="Commun. Biol.">
        <title>Genome analysis of Parmales, the sister group of diatoms, reveals the evolutionary specialization of diatoms from phago-mixotrophs to photoautotrophs.</title>
        <authorList>
            <person name="Ban H."/>
            <person name="Sato S."/>
            <person name="Yoshikawa S."/>
            <person name="Yamada K."/>
            <person name="Nakamura Y."/>
            <person name="Ichinomiya M."/>
            <person name="Sato N."/>
            <person name="Blanc-Mathieu R."/>
            <person name="Endo H."/>
            <person name="Kuwata A."/>
            <person name="Ogata H."/>
        </authorList>
    </citation>
    <scope>NUCLEOTIDE SEQUENCE [LARGE SCALE GENOMIC DNA]</scope>
</reference>
<dbReference type="NCBIfam" id="TIGR02432">
    <property type="entry name" value="lysidine_TilS_N"/>
    <property type="match status" value="1"/>
</dbReference>
<keyword evidence="7" id="KW-0732">Signal</keyword>
<proteinExistence type="inferred from homology"/>
<dbReference type="InterPro" id="IPR012795">
    <property type="entry name" value="tRNA_Ile_lys_synt_N"/>
</dbReference>
<keyword evidence="5" id="KW-0067">ATP-binding</keyword>
<comment type="catalytic activity">
    <reaction evidence="6">
        <text>cytidine(34) in tRNA(Ile2) + L-lysine + ATP = lysidine(34) in tRNA(Ile2) + AMP + diphosphate + H(+)</text>
        <dbReference type="Rhea" id="RHEA:43744"/>
        <dbReference type="Rhea" id="RHEA-COMP:10625"/>
        <dbReference type="Rhea" id="RHEA-COMP:10670"/>
        <dbReference type="ChEBI" id="CHEBI:15378"/>
        <dbReference type="ChEBI" id="CHEBI:30616"/>
        <dbReference type="ChEBI" id="CHEBI:32551"/>
        <dbReference type="ChEBI" id="CHEBI:33019"/>
        <dbReference type="ChEBI" id="CHEBI:82748"/>
        <dbReference type="ChEBI" id="CHEBI:83665"/>
        <dbReference type="ChEBI" id="CHEBI:456215"/>
        <dbReference type="EC" id="6.3.4.19"/>
    </reaction>
</comment>
<organism evidence="9 10">
    <name type="scientific">Triparma laevis f. inornata</name>
    <dbReference type="NCBI Taxonomy" id="1714386"/>
    <lineage>
        <taxon>Eukaryota</taxon>
        <taxon>Sar</taxon>
        <taxon>Stramenopiles</taxon>
        <taxon>Ochrophyta</taxon>
        <taxon>Bolidophyceae</taxon>
        <taxon>Parmales</taxon>
        <taxon>Triparmaceae</taxon>
        <taxon>Triparma</taxon>
    </lineage>
</organism>
<evidence type="ECO:0000313" key="10">
    <source>
        <dbReference type="Proteomes" id="UP001162640"/>
    </source>
</evidence>
<dbReference type="InterPro" id="IPR012094">
    <property type="entry name" value="tRNA_Ile_lys_synt"/>
</dbReference>
<dbReference type="Gene3D" id="3.40.50.620">
    <property type="entry name" value="HUPs"/>
    <property type="match status" value="1"/>
</dbReference>
<keyword evidence="3" id="KW-0819">tRNA processing</keyword>
<dbReference type="HAMAP" id="MF_01161">
    <property type="entry name" value="tRNA_Ile_lys_synt"/>
    <property type="match status" value="1"/>
</dbReference>
<dbReference type="EC" id="6.3.4.19" evidence="1"/>
<dbReference type="GO" id="GO:0005524">
    <property type="term" value="F:ATP binding"/>
    <property type="evidence" value="ECO:0007669"/>
    <property type="project" value="UniProtKB-KW"/>
</dbReference>
<evidence type="ECO:0000259" key="8">
    <source>
        <dbReference type="Pfam" id="PF01171"/>
    </source>
</evidence>
<dbReference type="AlphaFoldDB" id="A0A9W7BFF1"/>
<evidence type="ECO:0000256" key="3">
    <source>
        <dbReference type="ARBA" id="ARBA00022694"/>
    </source>
</evidence>
<feature type="domain" description="tRNA(Ile)-lysidine/2-thiocytidine synthase N-terminal" evidence="8">
    <location>
        <begin position="54"/>
        <end position="225"/>
    </location>
</feature>
<dbReference type="InterPro" id="IPR011063">
    <property type="entry name" value="TilS/TtcA_N"/>
</dbReference>